<sequence>MRYDLSIRGDASGKERELQLQNKSPNPCPEPPRSMQIASLDLLLSPRLLSKCILNSSPATVFCTALNLSPFEGASVACKLMPVASVTEAAGTFRRDKRTDERTGGAVKTKFIFRAFSAPFGGRPRPARSLRRGCRFKLLPESAPHTYLLSLVNKQVIASDCTYNMNWGAAQVRPQRTSIALCHYYYRALVNEPPRTTGAAARTLPHLTFR</sequence>
<proteinExistence type="predicted"/>
<dbReference type="Proteomes" id="UP000299102">
    <property type="component" value="Unassembled WGS sequence"/>
</dbReference>
<dbReference type="AlphaFoldDB" id="A0A4C1W0S6"/>
<comment type="caution">
    <text evidence="2">The sequence shown here is derived from an EMBL/GenBank/DDBJ whole genome shotgun (WGS) entry which is preliminary data.</text>
</comment>
<feature type="compositionally biased region" description="Basic and acidic residues" evidence="1">
    <location>
        <begin position="1"/>
        <end position="18"/>
    </location>
</feature>
<organism evidence="2 3">
    <name type="scientific">Eumeta variegata</name>
    <name type="common">Bagworm moth</name>
    <name type="synonym">Eumeta japonica</name>
    <dbReference type="NCBI Taxonomy" id="151549"/>
    <lineage>
        <taxon>Eukaryota</taxon>
        <taxon>Metazoa</taxon>
        <taxon>Ecdysozoa</taxon>
        <taxon>Arthropoda</taxon>
        <taxon>Hexapoda</taxon>
        <taxon>Insecta</taxon>
        <taxon>Pterygota</taxon>
        <taxon>Neoptera</taxon>
        <taxon>Endopterygota</taxon>
        <taxon>Lepidoptera</taxon>
        <taxon>Glossata</taxon>
        <taxon>Ditrysia</taxon>
        <taxon>Tineoidea</taxon>
        <taxon>Psychidae</taxon>
        <taxon>Oiketicinae</taxon>
        <taxon>Eumeta</taxon>
    </lineage>
</organism>
<accession>A0A4C1W0S6</accession>
<evidence type="ECO:0000313" key="3">
    <source>
        <dbReference type="Proteomes" id="UP000299102"/>
    </source>
</evidence>
<gene>
    <name evidence="2" type="ORF">EVAR_30521_1</name>
</gene>
<reference evidence="2 3" key="1">
    <citation type="journal article" date="2019" name="Commun. Biol.">
        <title>The bagworm genome reveals a unique fibroin gene that provides high tensile strength.</title>
        <authorList>
            <person name="Kono N."/>
            <person name="Nakamura H."/>
            <person name="Ohtoshi R."/>
            <person name="Tomita M."/>
            <person name="Numata K."/>
            <person name="Arakawa K."/>
        </authorList>
    </citation>
    <scope>NUCLEOTIDE SEQUENCE [LARGE SCALE GENOMIC DNA]</scope>
</reference>
<dbReference type="EMBL" id="BGZK01000440">
    <property type="protein sequence ID" value="GBP43687.1"/>
    <property type="molecule type" value="Genomic_DNA"/>
</dbReference>
<evidence type="ECO:0000256" key="1">
    <source>
        <dbReference type="SAM" id="MobiDB-lite"/>
    </source>
</evidence>
<evidence type="ECO:0000313" key="2">
    <source>
        <dbReference type="EMBL" id="GBP43687.1"/>
    </source>
</evidence>
<keyword evidence="3" id="KW-1185">Reference proteome</keyword>
<name>A0A4C1W0S6_EUMVA</name>
<feature type="region of interest" description="Disordered" evidence="1">
    <location>
        <begin position="1"/>
        <end position="32"/>
    </location>
</feature>
<protein>
    <submittedName>
        <fullName evidence="2">Uncharacterized protein</fullName>
    </submittedName>
</protein>